<dbReference type="Gene3D" id="3.40.50.1820">
    <property type="entry name" value="alpha/beta hydrolase"/>
    <property type="match status" value="1"/>
</dbReference>
<dbReference type="PANTHER" id="PTHR14189:SF0">
    <property type="entry name" value="PROTEIN PHOSPHATASE METHYLESTERASE 1"/>
    <property type="match status" value="1"/>
</dbReference>
<keyword evidence="6" id="KW-1185">Reference proteome</keyword>
<dbReference type="SUPFAM" id="SSF53474">
    <property type="entry name" value="alpha/beta-Hydrolases"/>
    <property type="match status" value="1"/>
</dbReference>
<organism evidence="5 6">
    <name type="scientific">Ancylostoma duodenale</name>
    <dbReference type="NCBI Taxonomy" id="51022"/>
    <lineage>
        <taxon>Eukaryota</taxon>
        <taxon>Metazoa</taxon>
        <taxon>Ecdysozoa</taxon>
        <taxon>Nematoda</taxon>
        <taxon>Chromadorea</taxon>
        <taxon>Rhabditida</taxon>
        <taxon>Rhabditina</taxon>
        <taxon>Rhabditomorpha</taxon>
        <taxon>Strongyloidea</taxon>
        <taxon>Ancylostomatidae</taxon>
        <taxon>Ancylostomatinae</taxon>
        <taxon>Ancylostoma</taxon>
    </lineage>
</organism>
<evidence type="ECO:0000256" key="2">
    <source>
        <dbReference type="ARBA" id="ARBA00022801"/>
    </source>
</evidence>
<evidence type="ECO:0000256" key="1">
    <source>
        <dbReference type="ARBA" id="ARBA00022487"/>
    </source>
</evidence>
<evidence type="ECO:0000256" key="3">
    <source>
        <dbReference type="SAM" id="MobiDB-lite"/>
    </source>
</evidence>
<keyword evidence="4" id="KW-1133">Transmembrane helix</keyword>
<feature type="transmembrane region" description="Helical" evidence="4">
    <location>
        <begin position="64"/>
        <end position="88"/>
    </location>
</feature>
<keyword evidence="4" id="KW-0472">Membrane</keyword>
<protein>
    <submittedName>
        <fullName evidence="5">Uncharacterized protein</fullName>
    </submittedName>
</protein>
<feature type="region of interest" description="Disordered" evidence="3">
    <location>
        <begin position="1"/>
        <end position="32"/>
    </location>
</feature>
<dbReference type="GO" id="GO:0051723">
    <property type="term" value="F:protein methylesterase activity"/>
    <property type="evidence" value="ECO:0007669"/>
    <property type="project" value="InterPro"/>
</dbReference>
<dbReference type="AlphaFoldDB" id="A0A0C2FMY5"/>
<gene>
    <name evidence="5" type="ORF">ANCDUO_23738</name>
</gene>
<dbReference type="Proteomes" id="UP000054047">
    <property type="component" value="Unassembled WGS sequence"/>
</dbReference>
<evidence type="ECO:0000313" key="6">
    <source>
        <dbReference type="Proteomes" id="UP000054047"/>
    </source>
</evidence>
<evidence type="ECO:0000313" key="5">
    <source>
        <dbReference type="EMBL" id="KIH46211.1"/>
    </source>
</evidence>
<dbReference type="OrthoDB" id="194865at2759"/>
<keyword evidence="2" id="KW-0378">Hydrolase</keyword>
<name>A0A0C2FMY5_9BILA</name>
<proteinExistence type="predicted"/>
<reference evidence="5 6" key="1">
    <citation type="submission" date="2013-12" db="EMBL/GenBank/DDBJ databases">
        <title>Draft genome of the parsitic nematode Ancylostoma duodenale.</title>
        <authorList>
            <person name="Mitreva M."/>
        </authorList>
    </citation>
    <scope>NUCLEOTIDE SEQUENCE [LARGE SCALE GENOMIC DNA]</scope>
    <source>
        <strain evidence="5 6">Zhejiang</strain>
    </source>
</reference>
<dbReference type="InterPro" id="IPR029058">
    <property type="entry name" value="AB_hydrolase_fold"/>
</dbReference>
<dbReference type="InterPro" id="IPR016812">
    <property type="entry name" value="PPase_methylesterase_euk"/>
</dbReference>
<accession>A0A0C2FMY5</accession>
<keyword evidence="1" id="KW-0719">Serine esterase</keyword>
<dbReference type="PANTHER" id="PTHR14189">
    <property type="entry name" value="PROTEIN PHOSPHATASE METHYLESTERASE-1 RELATED"/>
    <property type="match status" value="1"/>
</dbReference>
<evidence type="ECO:0000256" key="4">
    <source>
        <dbReference type="SAM" id="Phobius"/>
    </source>
</evidence>
<sequence>MSSTLREVLSKGLPPPGSSALHRGHGRSRDVTPLPWKEFFDENRVLDIDGDKFNVYLKGNTGPVFYFLHGGGYSGLTWSCLAVSALFYRNFGALLITSTGALPF</sequence>
<dbReference type="EMBL" id="KN769839">
    <property type="protein sequence ID" value="KIH46211.1"/>
    <property type="molecule type" value="Genomic_DNA"/>
</dbReference>
<keyword evidence="4" id="KW-0812">Transmembrane</keyword>